<dbReference type="AlphaFoldDB" id="A0AA46YJG7"/>
<dbReference type="GO" id="GO:0042956">
    <property type="term" value="P:maltodextrin transmembrane transport"/>
    <property type="evidence" value="ECO:0007669"/>
    <property type="project" value="TreeGrafter"/>
</dbReference>
<dbReference type="PANTHER" id="PTHR30061:SF50">
    <property type="entry name" value="MALTOSE_MALTODEXTRIN-BINDING PERIPLASMIC PROTEIN"/>
    <property type="match status" value="1"/>
</dbReference>
<keyword evidence="2" id="KW-0813">Transport</keyword>
<dbReference type="Pfam" id="PF01547">
    <property type="entry name" value="SBP_bac_1"/>
    <property type="match status" value="1"/>
</dbReference>
<dbReference type="Gene3D" id="3.40.190.10">
    <property type="entry name" value="Periplasmic binding protein-like II"/>
    <property type="match status" value="2"/>
</dbReference>
<sequence length="442" mass="46509">MRRRITSGVACLAALTLTVAACGGDDDGGGSGELEKSACAPITDGGAKGETLSVWIMEGTNPDATPFFKEVSAKFEQQTGAKLDVQFVAWADAQTKFNNAIGGGTTPDVAETGTTWTPGFADAGALTDIDACVDEAGVRDDLVDSLEEAGTYDDSLYGMPWYAGVRSVVYRTDVFKKAGIEPPTTWDELVDVGEKLKKAEPDMLPFPVAGDSEYGADPFIWGAGGEIATEEDGQWTSEVDSPEAQKGIEFYTGLATEHDFSSAAAQTWDETGLSDAFARGEASMMIAGSWTPGALVEQNPDLKGKIGAFPIPGPEGDMSPSFVGGSHLSVFNTAENPDLAWTFVQMMTTGEFAQKWGDQTGYFPGTESLLDKVIQENDPLVAPFAKQMVEGGASVPVTPLYEKIQGKSTIPAMVQSILTGKASVDEAASSAADEMNTVFQGG</sequence>
<proteinExistence type="inferred from homology"/>
<name>A0AA46YJG7_9ACTN</name>
<protein>
    <submittedName>
        <fullName evidence="5">Sugar ABC transporter substrate-binding protein</fullName>
    </submittedName>
</protein>
<dbReference type="PROSITE" id="PS51257">
    <property type="entry name" value="PROKAR_LIPOPROTEIN"/>
    <property type="match status" value="1"/>
</dbReference>
<dbReference type="CDD" id="cd14747">
    <property type="entry name" value="PBP2_MalE"/>
    <property type="match status" value="1"/>
</dbReference>
<dbReference type="RefSeq" id="WP_271632070.1">
    <property type="nucleotide sequence ID" value="NZ_CP094970.1"/>
</dbReference>
<feature type="signal peptide" evidence="4">
    <location>
        <begin position="1"/>
        <end position="21"/>
    </location>
</feature>
<comment type="similarity">
    <text evidence="1">Belongs to the bacterial solute-binding protein 1 family.</text>
</comment>
<evidence type="ECO:0000313" key="5">
    <source>
        <dbReference type="EMBL" id="UYM03461.1"/>
    </source>
</evidence>
<evidence type="ECO:0000313" key="6">
    <source>
        <dbReference type="Proteomes" id="UP001164390"/>
    </source>
</evidence>
<gene>
    <name evidence="5" type="ORF">L0C25_12930</name>
</gene>
<reference evidence="5" key="1">
    <citation type="submission" date="2022-01" db="EMBL/GenBank/DDBJ databases">
        <title>Nocardioidaceae gen. sp. A5X3R13.</title>
        <authorList>
            <person name="Lopez Marin M.A."/>
            <person name="Uhlik O."/>
        </authorList>
    </citation>
    <scope>NUCLEOTIDE SEQUENCE</scope>
    <source>
        <strain evidence="5">A5X3R13</strain>
    </source>
</reference>
<dbReference type="GO" id="GO:1901982">
    <property type="term" value="F:maltose binding"/>
    <property type="evidence" value="ECO:0007669"/>
    <property type="project" value="TreeGrafter"/>
</dbReference>
<evidence type="ECO:0000256" key="2">
    <source>
        <dbReference type="ARBA" id="ARBA00022448"/>
    </source>
</evidence>
<keyword evidence="6" id="KW-1185">Reference proteome</keyword>
<feature type="chain" id="PRO_5041220747" evidence="4">
    <location>
        <begin position="22"/>
        <end position="442"/>
    </location>
</feature>
<evidence type="ECO:0000256" key="1">
    <source>
        <dbReference type="ARBA" id="ARBA00008520"/>
    </source>
</evidence>
<dbReference type="InterPro" id="IPR006059">
    <property type="entry name" value="SBP"/>
</dbReference>
<dbReference type="EMBL" id="CP094970">
    <property type="protein sequence ID" value="UYM03461.1"/>
    <property type="molecule type" value="Genomic_DNA"/>
</dbReference>
<evidence type="ECO:0000256" key="3">
    <source>
        <dbReference type="ARBA" id="ARBA00022729"/>
    </source>
</evidence>
<keyword evidence="3 4" id="KW-0732">Signal</keyword>
<dbReference type="GO" id="GO:0015768">
    <property type="term" value="P:maltose transport"/>
    <property type="evidence" value="ECO:0007669"/>
    <property type="project" value="TreeGrafter"/>
</dbReference>
<organism evidence="5 6">
    <name type="scientific">Solicola gregarius</name>
    <dbReference type="NCBI Taxonomy" id="2908642"/>
    <lineage>
        <taxon>Bacteria</taxon>
        <taxon>Bacillati</taxon>
        <taxon>Actinomycetota</taxon>
        <taxon>Actinomycetes</taxon>
        <taxon>Propionibacteriales</taxon>
        <taxon>Nocardioidaceae</taxon>
        <taxon>Solicola</taxon>
    </lineage>
</organism>
<dbReference type="KEGG" id="sgrg:L0C25_12930"/>
<dbReference type="PANTHER" id="PTHR30061">
    <property type="entry name" value="MALTOSE-BINDING PERIPLASMIC PROTEIN"/>
    <property type="match status" value="1"/>
</dbReference>
<evidence type="ECO:0000256" key="4">
    <source>
        <dbReference type="SAM" id="SignalP"/>
    </source>
</evidence>
<dbReference type="SUPFAM" id="SSF53850">
    <property type="entry name" value="Periplasmic binding protein-like II"/>
    <property type="match status" value="1"/>
</dbReference>
<dbReference type="Proteomes" id="UP001164390">
    <property type="component" value="Chromosome"/>
</dbReference>
<dbReference type="GO" id="GO:0055052">
    <property type="term" value="C:ATP-binding cassette (ABC) transporter complex, substrate-binding subunit-containing"/>
    <property type="evidence" value="ECO:0007669"/>
    <property type="project" value="TreeGrafter"/>
</dbReference>
<accession>A0AA46YJG7</accession>